<evidence type="ECO:0000313" key="2">
    <source>
        <dbReference type="EMBL" id="KIO33375.1"/>
    </source>
</evidence>
<gene>
    <name evidence="2" type="ORF">M407DRAFT_17923</name>
</gene>
<proteinExistence type="predicted"/>
<reference evidence="3" key="2">
    <citation type="submission" date="2015-01" db="EMBL/GenBank/DDBJ databases">
        <title>Evolutionary Origins and Diversification of the Mycorrhizal Mutualists.</title>
        <authorList>
            <consortium name="DOE Joint Genome Institute"/>
            <consortium name="Mycorrhizal Genomics Consortium"/>
            <person name="Kohler A."/>
            <person name="Kuo A."/>
            <person name="Nagy L.G."/>
            <person name="Floudas D."/>
            <person name="Copeland A."/>
            <person name="Barry K.W."/>
            <person name="Cichocki N."/>
            <person name="Veneault-Fourrey C."/>
            <person name="LaButti K."/>
            <person name="Lindquist E.A."/>
            <person name="Lipzen A."/>
            <person name="Lundell T."/>
            <person name="Morin E."/>
            <person name="Murat C."/>
            <person name="Riley R."/>
            <person name="Ohm R."/>
            <person name="Sun H."/>
            <person name="Tunlid A."/>
            <person name="Henrissat B."/>
            <person name="Grigoriev I.V."/>
            <person name="Hibbett D.S."/>
            <person name="Martin F."/>
        </authorList>
    </citation>
    <scope>NUCLEOTIDE SEQUENCE [LARGE SCALE GENOMIC DNA]</scope>
    <source>
        <strain evidence="3">MUT 4182</strain>
    </source>
</reference>
<feature type="signal peptide" evidence="1">
    <location>
        <begin position="1"/>
        <end position="28"/>
    </location>
</feature>
<dbReference type="PROSITE" id="PS51257">
    <property type="entry name" value="PROKAR_LIPOPROTEIN"/>
    <property type="match status" value="1"/>
</dbReference>
<evidence type="ECO:0000313" key="3">
    <source>
        <dbReference type="Proteomes" id="UP000054248"/>
    </source>
</evidence>
<dbReference type="Proteomes" id="UP000054248">
    <property type="component" value="Unassembled WGS sequence"/>
</dbReference>
<reference evidence="2 3" key="1">
    <citation type="submission" date="2014-04" db="EMBL/GenBank/DDBJ databases">
        <authorList>
            <consortium name="DOE Joint Genome Institute"/>
            <person name="Kuo A."/>
            <person name="Girlanda M."/>
            <person name="Perotto S."/>
            <person name="Kohler A."/>
            <person name="Nagy L.G."/>
            <person name="Floudas D."/>
            <person name="Copeland A."/>
            <person name="Barry K.W."/>
            <person name="Cichocki N."/>
            <person name="Veneault-Fourrey C."/>
            <person name="LaButti K."/>
            <person name="Lindquist E.A."/>
            <person name="Lipzen A."/>
            <person name="Lundell T."/>
            <person name="Morin E."/>
            <person name="Murat C."/>
            <person name="Sun H."/>
            <person name="Tunlid A."/>
            <person name="Henrissat B."/>
            <person name="Grigoriev I.V."/>
            <person name="Hibbett D.S."/>
            <person name="Martin F."/>
            <person name="Nordberg H.P."/>
            <person name="Cantor M.N."/>
            <person name="Hua S.X."/>
        </authorList>
    </citation>
    <scope>NUCLEOTIDE SEQUENCE [LARGE SCALE GENOMIC DNA]</scope>
    <source>
        <strain evidence="2 3">MUT 4182</strain>
    </source>
</reference>
<dbReference type="AlphaFoldDB" id="A0A0C3QL51"/>
<dbReference type="HOGENOM" id="CLU_1379038_0_0_1"/>
<name>A0A0C3QL51_9AGAM</name>
<accession>A0A0C3QL51</accession>
<feature type="chain" id="PRO_5002168479" evidence="1">
    <location>
        <begin position="29"/>
        <end position="221"/>
    </location>
</feature>
<organism evidence="2 3">
    <name type="scientific">Tulasnella calospora MUT 4182</name>
    <dbReference type="NCBI Taxonomy" id="1051891"/>
    <lineage>
        <taxon>Eukaryota</taxon>
        <taxon>Fungi</taxon>
        <taxon>Dikarya</taxon>
        <taxon>Basidiomycota</taxon>
        <taxon>Agaricomycotina</taxon>
        <taxon>Agaricomycetes</taxon>
        <taxon>Cantharellales</taxon>
        <taxon>Tulasnellaceae</taxon>
        <taxon>Tulasnella</taxon>
    </lineage>
</organism>
<protein>
    <submittedName>
        <fullName evidence="2">Uncharacterized protein</fullName>
    </submittedName>
</protein>
<keyword evidence="3" id="KW-1185">Reference proteome</keyword>
<evidence type="ECO:0000256" key="1">
    <source>
        <dbReference type="SAM" id="SignalP"/>
    </source>
</evidence>
<sequence length="221" mass="23442">MDQRPAIIVVCVALALLLFLVVSACTRARRSPVLPQHRGHVQHPVAYVPVQGHPRLQQAIHGIQSMQNGIIPHAQSSNHLGPWVLLVQDSISYARSIQFPTVAFPRRTITAGTANDRTSTDTLNQIVAQPARASRHPRGRRYGNRLVPATCLGPIPVIVSSSGGIPGAPCSADINLNQDPIARFCISPPGSMGPGAVCLGAKPPPSATLFDTHTLDIGAAH</sequence>
<dbReference type="EMBL" id="KN822949">
    <property type="protein sequence ID" value="KIO33375.1"/>
    <property type="molecule type" value="Genomic_DNA"/>
</dbReference>
<keyword evidence="1" id="KW-0732">Signal</keyword>